<feature type="chain" id="PRO_5001877314" evidence="1">
    <location>
        <begin position="19"/>
        <end position="61"/>
    </location>
</feature>
<dbReference type="Proteomes" id="UP000053537">
    <property type="component" value="Unassembled WGS sequence"/>
</dbReference>
<accession>A0A091NAR0</accession>
<dbReference type="AlphaFoldDB" id="A0A091NAR0"/>
<dbReference type="EMBL" id="KK844726">
    <property type="protein sequence ID" value="KFP86576.1"/>
    <property type="molecule type" value="Genomic_DNA"/>
</dbReference>
<organism evidence="2 3">
    <name type="scientific">Acanthisitta chloris</name>
    <name type="common">rifleman</name>
    <dbReference type="NCBI Taxonomy" id="57068"/>
    <lineage>
        <taxon>Eukaryota</taxon>
        <taxon>Metazoa</taxon>
        <taxon>Chordata</taxon>
        <taxon>Craniata</taxon>
        <taxon>Vertebrata</taxon>
        <taxon>Euteleostomi</taxon>
        <taxon>Archelosauria</taxon>
        <taxon>Archosauria</taxon>
        <taxon>Dinosauria</taxon>
        <taxon>Saurischia</taxon>
        <taxon>Theropoda</taxon>
        <taxon>Coelurosauria</taxon>
        <taxon>Aves</taxon>
        <taxon>Neognathae</taxon>
        <taxon>Neoaves</taxon>
        <taxon>Telluraves</taxon>
        <taxon>Australaves</taxon>
        <taxon>Passeriformes</taxon>
        <taxon>Acanthisittidae</taxon>
        <taxon>Acanthisitta</taxon>
    </lineage>
</organism>
<reference evidence="2 3" key="1">
    <citation type="submission" date="2014-04" db="EMBL/GenBank/DDBJ databases">
        <title>Genome evolution of avian class.</title>
        <authorList>
            <person name="Zhang G."/>
            <person name="Li C."/>
        </authorList>
    </citation>
    <scope>NUCLEOTIDE SEQUENCE [LARGE SCALE GENOMIC DNA]</scope>
    <source>
        <strain evidence="2">BGI_N310</strain>
    </source>
</reference>
<sequence>VLVLVLVLVLVVLDVVEVLVGGDGDTSDQQHHLAEADLVVPVGVEVPHDLIDGGLVSHMLQ</sequence>
<feature type="non-terminal residue" evidence="2">
    <location>
        <position position="61"/>
    </location>
</feature>
<evidence type="ECO:0000313" key="3">
    <source>
        <dbReference type="Proteomes" id="UP000053537"/>
    </source>
</evidence>
<protein>
    <submittedName>
        <fullName evidence="2">Uncharacterized protein</fullName>
    </submittedName>
</protein>
<feature type="non-terminal residue" evidence="2">
    <location>
        <position position="1"/>
    </location>
</feature>
<feature type="signal peptide" evidence="1">
    <location>
        <begin position="1"/>
        <end position="18"/>
    </location>
</feature>
<keyword evidence="1" id="KW-0732">Signal</keyword>
<keyword evidence="3" id="KW-1185">Reference proteome</keyword>
<evidence type="ECO:0000313" key="2">
    <source>
        <dbReference type="EMBL" id="KFP86576.1"/>
    </source>
</evidence>
<gene>
    <name evidence="2" type="ORF">N310_04915</name>
</gene>
<name>A0A091NAR0_9PASS</name>
<evidence type="ECO:0000256" key="1">
    <source>
        <dbReference type="SAM" id="SignalP"/>
    </source>
</evidence>
<proteinExistence type="predicted"/>